<feature type="domain" description="HTH cro/C1-type" evidence="1">
    <location>
        <begin position="27"/>
        <end position="71"/>
    </location>
</feature>
<dbReference type="SMART" id="SM00530">
    <property type="entry name" value="HTH_XRE"/>
    <property type="match status" value="1"/>
</dbReference>
<evidence type="ECO:0000313" key="2">
    <source>
        <dbReference type="EMBL" id="KXV77730.1"/>
    </source>
</evidence>
<dbReference type="SUPFAM" id="SSF47413">
    <property type="entry name" value="lambda repressor-like DNA-binding domains"/>
    <property type="match status" value="1"/>
</dbReference>
<dbReference type="CDD" id="cd00093">
    <property type="entry name" value="HTH_XRE"/>
    <property type="match status" value="1"/>
</dbReference>
<dbReference type="InterPro" id="IPR010982">
    <property type="entry name" value="Lambda_DNA-bd_dom_sf"/>
</dbReference>
<evidence type="ECO:0000259" key="1">
    <source>
        <dbReference type="PROSITE" id="PS50943"/>
    </source>
</evidence>
<evidence type="ECO:0000313" key="3">
    <source>
        <dbReference type="Proteomes" id="UP000075462"/>
    </source>
</evidence>
<reference evidence="2 3" key="1">
    <citation type="submission" date="2015-06" db="EMBL/GenBank/DDBJ databases">
        <title>Improved classification and identification of acetic acid bacteria using matrix-assisted laser desorption/ionization time-of-flight mass spectrometry; Gluconobacter nephelii and Gluconobacter uchimurae are later heterotypic synonyms of Gluconobacter japonicus and Gluconobacter oxydans, respectively.</title>
        <authorList>
            <person name="Li L."/>
            <person name="Cleenwerck I."/>
            <person name="De Vuyst L."/>
            <person name="Vandamme P."/>
        </authorList>
    </citation>
    <scope>NUCLEOTIDE SEQUENCE [LARGE SCALE GENOMIC DNA]</scope>
    <source>
        <strain evidence="2 3">LMG 1545</strain>
    </source>
</reference>
<organism evidence="2 3">
    <name type="scientific">Acetobacter cerevisiae</name>
    <dbReference type="NCBI Taxonomy" id="178900"/>
    <lineage>
        <taxon>Bacteria</taxon>
        <taxon>Pseudomonadati</taxon>
        <taxon>Pseudomonadota</taxon>
        <taxon>Alphaproteobacteria</taxon>
        <taxon>Acetobacterales</taxon>
        <taxon>Acetobacteraceae</taxon>
        <taxon>Acetobacter</taxon>
    </lineage>
</organism>
<dbReference type="Gene3D" id="1.10.260.40">
    <property type="entry name" value="lambda repressor-like DNA-binding domains"/>
    <property type="match status" value="1"/>
</dbReference>
<dbReference type="AlphaFoldDB" id="A0A149VBX2"/>
<sequence>MKDNASKVTRHLSRSTKAALQLLGAEVSVMRKQKGWSEQELATRAGVSRASLRAVEKGEATVQVGIAFEVAITVGLSLFGGEDAMARQWQHETERLALLPQRMRARSAGQVNDDF</sequence>
<dbReference type="PATRIC" id="fig|178900.7.peg.994"/>
<dbReference type="Proteomes" id="UP000075462">
    <property type="component" value="Unassembled WGS sequence"/>
</dbReference>
<dbReference type="OrthoDB" id="9805356at2"/>
<gene>
    <name evidence="2" type="ORF">AD954_06045</name>
</gene>
<name>A0A149VBX2_9PROT</name>
<dbReference type="Pfam" id="PF01381">
    <property type="entry name" value="HTH_3"/>
    <property type="match status" value="1"/>
</dbReference>
<dbReference type="InterPro" id="IPR001387">
    <property type="entry name" value="Cro/C1-type_HTH"/>
</dbReference>
<protein>
    <recommendedName>
        <fullName evidence="1">HTH cro/C1-type domain-containing protein</fullName>
    </recommendedName>
</protein>
<proteinExistence type="predicted"/>
<comment type="caution">
    <text evidence="2">The sequence shown here is derived from an EMBL/GenBank/DDBJ whole genome shotgun (WGS) entry which is preliminary data.</text>
</comment>
<dbReference type="RefSeq" id="WP_062272359.1">
    <property type="nucleotide sequence ID" value="NZ_LIAA01000030.1"/>
</dbReference>
<dbReference type="GO" id="GO:0003677">
    <property type="term" value="F:DNA binding"/>
    <property type="evidence" value="ECO:0007669"/>
    <property type="project" value="InterPro"/>
</dbReference>
<dbReference type="PROSITE" id="PS50943">
    <property type="entry name" value="HTH_CROC1"/>
    <property type="match status" value="1"/>
</dbReference>
<accession>A0A149VBX2</accession>
<dbReference type="EMBL" id="LIAA01000030">
    <property type="protein sequence ID" value="KXV77730.1"/>
    <property type="molecule type" value="Genomic_DNA"/>
</dbReference>